<evidence type="ECO:0000313" key="2">
    <source>
        <dbReference type="Proteomes" id="UP000887013"/>
    </source>
</evidence>
<evidence type="ECO:0000313" key="1">
    <source>
        <dbReference type="EMBL" id="GFT15562.1"/>
    </source>
</evidence>
<comment type="caution">
    <text evidence="1">The sequence shown here is derived from an EMBL/GenBank/DDBJ whole genome shotgun (WGS) entry which is preliminary data.</text>
</comment>
<name>A0A8X6NI14_NEPPI</name>
<gene>
    <name evidence="1" type="primary">OCBIM_22006509mg</name>
    <name evidence="1" type="ORF">NPIL_695101</name>
</gene>
<organism evidence="1 2">
    <name type="scientific">Nephila pilipes</name>
    <name type="common">Giant wood spider</name>
    <name type="synonym">Nephila maculata</name>
    <dbReference type="NCBI Taxonomy" id="299642"/>
    <lineage>
        <taxon>Eukaryota</taxon>
        <taxon>Metazoa</taxon>
        <taxon>Ecdysozoa</taxon>
        <taxon>Arthropoda</taxon>
        <taxon>Chelicerata</taxon>
        <taxon>Arachnida</taxon>
        <taxon>Araneae</taxon>
        <taxon>Araneomorphae</taxon>
        <taxon>Entelegynae</taxon>
        <taxon>Araneoidea</taxon>
        <taxon>Nephilidae</taxon>
        <taxon>Nephila</taxon>
    </lineage>
</organism>
<proteinExistence type="predicted"/>
<keyword evidence="2" id="KW-1185">Reference proteome</keyword>
<dbReference type="OrthoDB" id="10445580at2759"/>
<sequence length="109" mass="12125">MKNRVLHSGIKKTPYEAVFGSALRVTLSTIPTPREVFDAVEDEQYFENALTALAACPQSKDDAVIAKEASLNETVEVVFERYEDTPPYNTVKLCVVCLKSSEDSLFCCK</sequence>
<reference evidence="1" key="1">
    <citation type="submission" date="2020-08" db="EMBL/GenBank/DDBJ databases">
        <title>Multicomponent nature underlies the extraordinary mechanical properties of spider dragline silk.</title>
        <authorList>
            <person name="Kono N."/>
            <person name="Nakamura H."/>
            <person name="Mori M."/>
            <person name="Yoshida Y."/>
            <person name="Ohtoshi R."/>
            <person name="Malay A.D."/>
            <person name="Moran D.A.P."/>
            <person name="Tomita M."/>
            <person name="Numata K."/>
            <person name="Arakawa K."/>
        </authorList>
    </citation>
    <scope>NUCLEOTIDE SEQUENCE</scope>
</reference>
<accession>A0A8X6NI14</accession>
<dbReference type="Proteomes" id="UP000887013">
    <property type="component" value="Unassembled WGS sequence"/>
</dbReference>
<dbReference type="EMBL" id="BMAW01104639">
    <property type="protein sequence ID" value="GFT15562.1"/>
    <property type="molecule type" value="Genomic_DNA"/>
</dbReference>
<dbReference type="AlphaFoldDB" id="A0A8X6NI14"/>
<protein>
    <submittedName>
        <fullName evidence="1">Uncharacterized protein</fullName>
    </submittedName>
</protein>